<organism evidence="1 2">
    <name type="scientific">Dentiscutata heterogama</name>
    <dbReference type="NCBI Taxonomy" id="1316150"/>
    <lineage>
        <taxon>Eukaryota</taxon>
        <taxon>Fungi</taxon>
        <taxon>Fungi incertae sedis</taxon>
        <taxon>Mucoromycota</taxon>
        <taxon>Glomeromycotina</taxon>
        <taxon>Glomeromycetes</taxon>
        <taxon>Diversisporales</taxon>
        <taxon>Gigasporaceae</taxon>
        <taxon>Dentiscutata</taxon>
    </lineage>
</organism>
<dbReference type="Proteomes" id="UP000789702">
    <property type="component" value="Unassembled WGS sequence"/>
</dbReference>
<gene>
    <name evidence="1" type="ORF">DHETER_LOCUS2992</name>
</gene>
<dbReference type="EMBL" id="CAJVPU010002415">
    <property type="protein sequence ID" value="CAG8500682.1"/>
    <property type="molecule type" value="Genomic_DNA"/>
</dbReference>
<proteinExistence type="predicted"/>
<name>A0ACA9KZJ6_9GLOM</name>
<evidence type="ECO:0000313" key="2">
    <source>
        <dbReference type="Proteomes" id="UP000789702"/>
    </source>
</evidence>
<evidence type="ECO:0000313" key="1">
    <source>
        <dbReference type="EMBL" id="CAG8500682.1"/>
    </source>
</evidence>
<feature type="non-terminal residue" evidence="1">
    <location>
        <position position="294"/>
    </location>
</feature>
<comment type="caution">
    <text evidence="1">The sequence shown here is derived from an EMBL/GenBank/DDBJ whole genome shotgun (WGS) entry which is preliminary data.</text>
</comment>
<keyword evidence="2" id="KW-1185">Reference proteome</keyword>
<accession>A0ACA9KZJ6</accession>
<protein>
    <submittedName>
        <fullName evidence="1">5682_t:CDS:1</fullName>
    </submittedName>
</protein>
<sequence length="294" mass="34309">MSTTNNSNINRENSTTFSDSDYNSAAYNAYRPTYPSRLFSKIYDYHASHSPSFSTALDVATGTGYIAKELSKKFQQVYATDISQVMLSSASRSSNIQYSVSAAEDFSQFQDSTFDLVTVGQALHWFDREKFFKEAWRVLKQSGTLAIWAYSHHVVNGYPAATKKFMKLIVETFGDYWNPGNSEKLSLDNLYRDIVFPDELFRNIIWERYEFDEKAGQIINDESLLNEEWSVVRLKNYMKTWSAYKNYMSKYQKENQKVEDPIDKLFEELKKEEGWKDDQILKISWLFVLSLVEK</sequence>
<reference evidence="1" key="1">
    <citation type="submission" date="2021-06" db="EMBL/GenBank/DDBJ databases">
        <authorList>
            <person name="Kallberg Y."/>
            <person name="Tangrot J."/>
            <person name="Rosling A."/>
        </authorList>
    </citation>
    <scope>NUCLEOTIDE SEQUENCE</scope>
    <source>
        <strain evidence="1">IL203A</strain>
    </source>
</reference>